<dbReference type="InterPro" id="IPR023198">
    <property type="entry name" value="PGP-like_dom2"/>
</dbReference>
<sequence length="209" mass="23634">MKSLKAVFFDVDGTLYRSREYEEYLLSEIVAVISEFLETSRSESYRRLADVKKAVKTVSKSVELLGIDRKKFYDRLAERVSPNLYIFPKSDVAGLLQNLRKKNFFVGLHTNSGRRLAEKVLKSLGIQSDCYDVIVTSDDAEPKPHPEGFLLLLRHAGCNPSRALYVGDRCEVELEPAKKLGMNTAGIYVSNCVYADYVLNSLQDLLNII</sequence>
<dbReference type="AlphaFoldDB" id="A0A7C5YB66"/>
<protein>
    <submittedName>
        <fullName evidence="2">HAD family hydrolase</fullName>
    </submittedName>
</protein>
<proteinExistence type="inferred from homology"/>
<comment type="caution">
    <text evidence="2">The sequence shown here is derived from an EMBL/GenBank/DDBJ whole genome shotgun (WGS) entry which is preliminary data.</text>
</comment>
<evidence type="ECO:0000256" key="1">
    <source>
        <dbReference type="ARBA" id="ARBA00007958"/>
    </source>
</evidence>
<dbReference type="Gene3D" id="1.10.150.240">
    <property type="entry name" value="Putative phosphatase, domain 2"/>
    <property type="match status" value="1"/>
</dbReference>
<dbReference type="SFLD" id="SFLDS00003">
    <property type="entry name" value="Haloacid_Dehalogenase"/>
    <property type="match status" value="1"/>
</dbReference>
<organism evidence="2">
    <name type="scientific">Caldiarchaeum subterraneum</name>
    <dbReference type="NCBI Taxonomy" id="311458"/>
    <lineage>
        <taxon>Archaea</taxon>
        <taxon>Nitrososphaerota</taxon>
        <taxon>Candidatus Caldarchaeales</taxon>
        <taxon>Candidatus Caldarchaeaceae</taxon>
        <taxon>Candidatus Caldarchaeum</taxon>
    </lineage>
</organism>
<dbReference type="GO" id="GO:0008967">
    <property type="term" value="F:phosphoglycolate phosphatase activity"/>
    <property type="evidence" value="ECO:0007669"/>
    <property type="project" value="TreeGrafter"/>
</dbReference>
<dbReference type="SFLD" id="SFLDG01129">
    <property type="entry name" value="C1.5:_HAD__Beta-PGM__Phosphata"/>
    <property type="match status" value="1"/>
</dbReference>
<name>A0A7C5YB66_CALS0</name>
<dbReference type="InterPro" id="IPR023214">
    <property type="entry name" value="HAD_sf"/>
</dbReference>
<evidence type="ECO:0000313" key="2">
    <source>
        <dbReference type="EMBL" id="HHR40985.1"/>
    </source>
</evidence>
<dbReference type="PANTHER" id="PTHR43434:SF1">
    <property type="entry name" value="PHOSPHOGLYCOLATE PHOSPHATASE"/>
    <property type="match status" value="1"/>
</dbReference>
<dbReference type="GO" id="GO:0005829">
    <property type="term" value="C:cytosol"/>
    <property type="evidence" value="ECO:0007669"/>
    <property type="project" value="TreeGrafter"/>
</dbReference>
<dbReference type="SUPFAM" id="SSF56784">
    <property type="entry name" value="HAD-like"/>
    <property type="match status" value="1"/>
</dbReference>
<dbReference type="GO" id="GO:0006281">
    <property type="term" value="P:DNA repair"/>
    <property type="evidence" value="ECO:0007669"/>
    <property type="project" value="TreeGrafter"/>
</dbReference>
<dbReference type="InterPro" id="IPR050155">
    <property type="entry name" value="HAD-like_hydrolase_sf"/>
</dbReference>
<dbReference type="NCBIfam" id="TIGR01509">
    <property type="entry name" value="HAD-SF-IA-v3"/>
    <property type="match status" value="1"/>
</dbReference>
<accession>A0A7C5YB66</accession>
<dbReference type="NCBIfam" id="TIGR01549">
    <property type="entry name" value="HAD-SF-IA-v1"/>
    <property type="match status" value="1"/>
</dbReference>
<dbReference type="Pfam" id="PF00702">
    <property type="entry name" value="Hydrolase"/>
    <property type="match status" value="1"/>
</dbReference>
<gene>
    <name evidence="2" type="ORF">ENM42_04050</name>
</gene>
<dbReference type="Gene3D" id="3.40.50.1000">
    <property type="entry name" value="HAD superfamily/HAD-like"/>
    <property type="match status" value="1"/>
</dbReference>
<keyword evidence="2" id="KW-0378">Hydrolase</keyword>
<reference evidence="2" key="1">
    <citation type="journal article" date="2020" name="mSystems">
        <title>Genome- and Community-Level Interaction Insights into Carbon Utilization and Element Cycling Functions of Hydrothermarchaeota in Hydrothermal Sediment.</title>
        <authorList>
            <person name="Zhou Z."/>
            <person name="Liu Y."/>
            <person name="Xu W."/>
            <person name="Pan J."/>
            <person name="Luo Z.H."/>
            <person name="Li M."/>
        </authorList>
    </citation>
    <scope>NUCLEOTIDE SEQUENCE [LARGE SCALE GENOMIC DNA]</scope>
    <source>
        <strain evidence="2">SpSt-1084</strain>
    </source>
</reference>
<dbReference type="InterPro" id="IPR036412">
    <property type="entry name" value="HAD-like_sf"/>
</dbReference>
<comment type="similarity">
    <text evidence="1">Belongs to the HAD-like hydrolase superfamily.</text>
</comment>
<dbReference type="InterPro" id="IPR006439">
    <property type="entry name" value="HAD-SF_hydro_IA"/>
</dbReference>
<dbReference type="PANTHER" id="PTHR43434">
    <property type="entry name" value="PHOSPHOGLYCOLATE PHOSPHATASE"/>
    <property type="match status" value="1"/>
</dbReference>
<dbReference type="EMBL" id="DRXS01000219">
    <property type="protein sequence ID" value="HHR40985.1"/>
    <property type="molecule type" value="Genomic_DNA"/>
</dbReference>